<dbReference type="EMBL" id="CADIKH010000094">
    <property type="protein sequence ID" value="CAB3774002.1"/>
    <property type="molecule type" value="Genomic_DNA"/>
</dbReference>
<proteinExistence type="predicted"/>
<sequence length="129" mass="13707">MNSLTVIAADRTGVIAELAGLLGSNGINIAVMDGRVIGTAAILHIDVDDLPLAVTVLTRAGCQVMAETVLTLRVENVPGALVRVARELSEATIDIRMMRTVSRQSNNCLVTIATSDNERARQLLADRVV</sequence>
<dbReference type="RefSeq" id="WP_175232829.1">
    <property type="nucleotide sequence ID" value="NZ_CADIKH010000094.1"/>
</dbReference>
<dbReference type="Proteomes" id="UP000494363">
    <property type="component" value="Unassembled WGS sequence"/>
</dbReference>
<evidence type="ECO:0000313" key="2">
    <source>
        <dbReference type="EMBL" id="CAB3774002.1"/>
    </source>
</evidence>
<dbReference type="Pfam" id="PF01842">
    <property type="entry name" value="ACT"/>
    <property type="match status" value="1"/>
</dbReference>
<accession>A0A6J5F8N1</accession>
<protein>
    <recommendedName>
        <fullName evidence="1">ACT domain-containing protein</fullName>
    </recommendedName>
</protein>
<feature type="domain" description="ACT" evidence="1">
    <location>
        <begin position="69"/>
        <end position="129"/>
    </location>
</feature>
<dbReference type="Gene3D" id="3.30.2130.10">
    <property type="entry name" value="VC0802-like"/>
    <property type="match status" value="1"/>
</dbReference>
<dbReference type="AlphaFoldDB" id="A0A6J5F8N1"/>
<dbReference type="PROSITE" id="PS51671">
    <property type="entry name" value="ACT"/>
    <property type="match status" value="1"/>
</dbReference>
<dbReference type="SUPFAM" id="SSF55021">
    <property type="entry name" value="ACT-like"/>
    <property type="match status" value="2"/>
</dbReference>
<dbReference type="PANTHER" id="PTHR40099">
    <property type="entry name" value="ACETOLACTATE SYNTHASE, SMALL SUBUNIT"/>
    <property type="match status" value="1"/>
</dbReference>
<dbReference type="PANTHER" id="PTHR40099:SF1">
    <property type="entry name" value="ACETOLACTATE SYNTHASE, SMALL SUBUNIT"/>
    <property type="match status" value="1"/>
</dbReference>
<evidence type="ECO:0000313" key="3">
    <source>
        <dbReference type="Proteomes" id="UP000494363"/>
    </source>
</evidence>
<evidence type="ECO:0000259" key="1">
    <source>
        <dbReference type="PROSITE" id="PS51671"/>
    </source>
</evidence>
<dbReference type="InterPro" id="IPR002912">
    <property type="entry name" value="ACT_dom"/>
</dbReference>
<dbReference type="InterPro" id="IPR045865">
    <property type="entry name" value="ACT-like_dom_sf"/>
</dbReference>
<name>A0A6J5F8N1_9BURK</name>
<keyword evidence="3" id="KW-1185">Reference proteome</keyword>
<reference evidence="2 3" key="1">
    <citation type="submission" date="2020-04" db="EMBL/GenBank/DDBJ databases">
        <authorList>
            <person name="De Canck E."/>
        </authorList>
    </citation>
    <scope>NUCLEOTIDE SEQUENCE [LARGE SCALE GENOMIC DNA]</scope>
    <source>
        <strain evidence="2 3">LMG 29542</strain>
    </source>
</reference>
<gene>
    <name evidence="2" type="ORF">LMG29542_07554</name>
</gene>
<organism evidence="2 3">
    <name type="scientific">Paraburkholderia humisilvae</name>
    <dbReference type="NCBI Taxonomy" id="627669"/>
    <lineage>
        <taxon>Bacteria</taxon>
        <taxon>Pseudomonadati</taxon>
        <taxon>Pseudomonadota</taxon>
        <taxon>Betaproteobacteria</taxon>
        <taxon>Burkholderiales</taxon>
        <taxon>Burkholderiaceae</taxon>
        <taxon>Paraburkholderia</taxon>
    </lineage>
</organism>